<dbReference type="PANTHER" id="PTHR37013:SF5">
    <property type="entry name" value="INTEGRAL MEMBRANE PROTEIN"/>
    <property type="match status" value="1"/>
</dbReference>
<dbReference type="OrthoDB" id="405906at2759"/>
<proteinExistence type="predicted"/>
<name>A0A1L9S2G2_ASPWE</name>
<keyword evidence="4" id="KW-1185">Reference proteome</keyword>
<dbReference type="VEuPathDB" id="FungiDB:ASPWEDRAFT_99962"/>
<feature type="transmembrane region" description="Helical" evidence="1">
    <location>
        <begin position="166"/>
        <end position="184"/>
    </location>
</feature>
<feature type="transmembrane region" description="Helical" evidence="1">
    <location>
        <begin position="204"/>
        <end position="231"/>
    </location>
</feature>
<dbReference type="RefSeq" id="XP_040695015.1">
    <property type="nucleotide sequence ID" value="XM_040839702.1"/>
</dbReference>
<dbReference type="GeneID" id="63755550"/>
<organism evidence="3 4">
    <name type="scientific">Aspergillus wentii DTO 134E9</name>
    <dbReference type="NCBI Taxonomy" id="1073089"/>
    <lineage>
        <taxon>Eukaryota</taxon>
        <taxon>Fungi</taxon>
        <taxon>Dikarya</taxon>
        <taxon>Ascomycota</taxon>
        <taxon>Pezizomycotina</taxon>
        <taxon>Eurotiomycetes</taxon>
        <taxon>Eurotiomycetidae</taxon>
        <taxon>Eurotiales</taxon>
        <taxon>Aspergillaceae</taxon>
        <taxon>Aspergillus</taxon>
        <taxon>Aspergillus subgen. Cremei</taxon>
    </lineage>
</organism>
<gene>
    <name evidence="3" type="ORF">ASPWEDRAFT_99962</name>
</gene>
<feature type="transmembrane region" description="Helical" evidence="1">
    <location>
        <begin position="125"/>
        <end position="146"/>
    </location>
</feature>
<evidence type="ECO:0000256" key="1">
    <source>
        <dbReference type="SAM" id="Phobius"/>
    </source>
</evidence>
<dbReference type="Proteomes" id="UP000184383">
    <property type="component" value="Unassembled WGS sequence"/>
</dbReference>
<feature type="transmembrane region" description="Helical" evidence="1">
    <location>
        <begin position="31"/>
        <end position="51"/>
    </location>
</feature>
<feature type="domain" description="DUF7703" evidence="2">
    <location>
        <begin position="27"/>
        <end position="262"/>
    </location>
</feature>
<dbReference type="PANTHER" id="PTHR37013">
    <property type="entry name" value="INTEGRAL MEMBRANE PROTEIN (AFU_ORTHOLOGUE AFUA_1G05950)-RELATED"/>
    <property type="match status" value="1"/>
</dbReference>
<feature type="transmembrane region" description="Helical" evidence="1">
    <location>
        <begin position="96"/>
        <end position="113"/>
    </location>
</feature>
<evidence type="ECO:0000313" key="3">
    <source>
        <dbReference type="EMBL" id="OJJ41339.1"/>
    </source>
</evidence>
<sequence length="310" mass="35250">MPGLNYRDDPPLGLVEGYEGNSVTVKVTMGALLSIALYNAVELTILLFLAFQHYGGTYFWSMLLSNVAGVMPTTIGALLHFFAIGPLWLALSMSTFGWYFMVPGQSVVLYSRLHLVLQSQKVLRAILRLIIISAVVLCVSTTVVSYGSAYIRRDRWNKAYGVMERLQVTWFCAQELLISSLYIYETVKLLKLSPEKNSRRTQILYELLVISLAIIMMDIALLVMEFLNFYYMQVILKSMVYSIKLKLEFAVLGRLVSITNINHHVFQGREVVDFPEFINPAYLATDFTHAAPTDSQSLRLRRTWETDIPC</sequence>
<evidence type="ECO:0000313" key="4">
    <source>
        <dbReference type="Proteomes" id="UP000184383"/>
    </source>
</evidence>
<keyword evidence="1" id="KW-0472">Membrane</keyword>
<dbReference type="AlphaFoldDB" id="A0A1L9S2G2"/>
<feature type="transmembrane region" description="Helical" evidence="1">
    <location>
        <begin position="63"/>
        <end position="84"/>
    </location>
</feature>
<dbReference type="Pfam" id="PF24802">
    <property type="entry name" value="DUF7703"/>
    <property type="match status" value="1"/>
</dbReference>
<keyword evidence="1" id="KW-0812">Transmembrane</keyword>
<reference evidence="4" key="1">
    <citation type="journal article" date="2017" name="Genome Biol.">
        <title>Comparative genomics reveals high biological diversity and specific adaptations in the industrially and medically important fungal genus Aspergillus.</title>
        <authorList>
            <person name="de Vries R.P."/>
            <person name="Riley R."/>
            <person name="Wiebenga A."/>
            <person name="Aguilar-Osorio G."/>
            <person name="Amillis S."/>
            <person name="Uchima C.A."/>
            <person name="Anderluh G."/>
            <person name="Asadollahi M."/>
            <person name="Askin M."/>
            <person name="Barry K."/>
            <person name="Battaglia E."/>
            <person name="Bayram O."/>
            <person name="Benocci T."/>
            <person name="Braus-Stromeyer S.A."/>
            <person name="Caldana C."/>
            <person name="Canovas D."/>
            <person name="Cerqueira G.C."/>
            <person name="Chen F."/>
            <person name="Chen W."/>
            <person name="Choi C."/>
            <person name="Clum A."/>
            <person name="Dos Santos R.A."/>
            <person name="Damasio A.R."/>
            <person name="Diallinas G."/>
            <person name="Emri T."/>
            <person name="Fekete E."/>
            <person name="Flipphi M."/>
            <person name="Freyberg S."/>
            <person name="Gallo A."/>
            <person name="Gournas C."/>
            <person name="Habgood R."/>
            <person name="Hainaut M."/>
            <person name="Harispe M.L."/>
            <person name="Henrissat B."/>
            <person name="Hilden K.S."/>
            <person name="Hope R."/>
            <person name="Hossain A."/>
            <person name="Karabika E."/>
            <person name="Karaffa L."/>
            <person name="Karanyi Z."/>
            <person name="Krasevec N."/>
            <person name="Kuo A."/>
            <person name="Kusch H."/>
            <person name="LaButti K."/>
            <person name="Lagendijk E.L."/>
            <person name="Lapidus A."/>
            <person name="Levasseur A."/>
            <person name="Lindquist E."/>
            <person name="Lipzen A."/>
            <person name="Logrieco A.F."/>
            <person name="MacCabe A."/>
            <person name="Maekelae M.R."/>
            <person name="Malavazi I."/>
            <person name="Melin P."/>
            <person name="Meyer V."/>
            <person name="Mielnichuk N."/>
            <person name="Miskei M."/>
            <person name="Molnar A.P."/>
            <person name="Mule G."/>
            <person name="Ngan C.Y."/>
            <person name="Orejas M."/>
            <person name="Orosz E."/>
            <person name="Ouedraogo J.P."/>
            <person name="Overkamp K.M."/>
            <person name="Park H.-S."/>
            <person name="Perrone G."/>
            <person name="Piumi F."/>
            <person name="Punt P.J."/>
            <person name="Ram A.F."/>
            <person name="Ramon A."/>
            <person name="Rauscher S."/>
            <person name="Record E."/>
            <person name="Riano-Pachon D.M."/>
            <person name="Robert V."/>
            <person name="Roehrig J."/>
            <person name="Ruller R."/>
            <person name="Salamov A."/>
            <person name="Salih N.S."/>
            <person name="Samson R.A."/>
            <person name="Sandor E."/>
            <person name="Sanguinetti M."/>
            <person name="Schuetze T."/>
            <person name="Sepcic K."/>
            <person name="Shelest E."/>
            <person name="Sherlock G."/>
            <person name="Sophianopoulou V."/>
            <person name="Squina F.M."/>
            <person name="Sun H."/>
            <person name="Susca A."/>
            <person name="Todd R.B."/>
            <person name="Tsang A."/>
            <person name="Unkles S.E."/>
            <person name="van de Wiele N."/>
            <person name="van Rossen-Uffink D."/>
            <person name="Oliveira J.V."/>
            <person name="Vesth T.C."/>
            <person name="Visser J."/>
            <person name="Yu J.-H."/>
            <person name="Zhou M."/>
            <person name="Andersen M.R."/>
            <person name="Archer D.B."/>
            <person name="Baker S.E."/>
            <person name="Benoit I."/>
            <person name="Brakhage A.A."/>
            <person name="Braus G.H."/>
            <person name="Fischer R."/>
            <person name="Frisvad J.C."/>
            <person name="Goldman G.H."/>
            <person name="Houbraken J."/>
            <person name="Oakley B."/>
            <person name="Pocsi I."/>
            <person name="Scazzocchio C."/>
            <person name="Seiboth B."/>
            <person name="vanKuyk P.A."/>
            <person name="Wortman J."/>
            <person name="Dyer P.S."/>
            <person name="Grigoriev I.V."/>
        </authorList>
    </citation>
    <scope>NUCLEOTIDE SEQUENCE [LARGE SCALE GENOMIC DNA]</scope>
    <source>
        <strain evidence="4">DTO 134E9</strain>
    </source>
</reference>
<evidence type="ECO:0000259" key="2">
    <source>
        <dbReference type="Pfam" id="PF24802"/>
    </source>
</evidence>
<protein>
    <recommendedName>
        <fullName evidence="2">DUF7703 domain-containing protein</fullName>
    </recommendedName>
</protein>
<dbReference type="InterPro" id="IPR056120">
    <property type="entry name" value="DUF7703"/>
</dbReference>
<keyword evidence="1" id="KW-1133">Transmembrane helix</keyword>
<accession>A0A1L9S2G2</accession>
<dbReference type="EMBL" id="KV878209">
    <property type="protein sequence ID" value="OJJ41339.1"/>
    <property type="molecule type" value="Genomic_DNA"/>
</dbReference>